<dbReference type="NCBIfam" id="TIGR01003">
    <property type="entry name" value="PTS_HPr_family"/>
    <property type="match status" value="1"/>
</dbReference>
<dbReference type="InterPro" id="IPR050399">
    <property type="entry name" value="HPr"/>
</dbReference>
<dbReference type="InterPro" id="IPR001020">
    <property type="entry name" value="PTS_HPr_His_P_site"/>
</dbReference>
<name>A0ABP9ENC4_9GAMM</name>
<sequence length="85" mass="9244">MYQRLVTITCPHGLHTRPAAVLVKAAQQFPCDITIVSHGRQASAKSLFRLQTLNLRLGTELAICAEGEQAEQAVTTLAQLLTELS</sequence>
<protein>
    <recommendedName>
        <fullName evidence="2">Phosphocarrier protein HPr</fullName>
    </recommendedName>
    <alternativeName>
        <fullName evidence="5">Histidine-containing protein</fullName>
    </alternativeName>
</protein>
<evidence type="ECO:0000256" key="4">
    <source>
        <dbReference type="ARBA" id="ARBA00022597"/>
    </source>
</evidence>
<evidence type="ECO:0000313" key="7">
    <source>
        <dbReference type="EMBL" id="GAA4882414.1"/>
    </source>
</evidence>
<comment type="function">
    <text evidence="1">General (non sugar-specific) component of the phosphoenolpyruvate-dependent sugar phosphotransferase system (sugar PTS). This major carbohydrate active-transport system catalyzes the phosphorylation of incoming sugar substrates concomitantly with their translocation across the cell membrane. The phosphoryl group from phosphoenolpyruvate (PEP) is transferred to the phosphoryl carrier protein HPr by enzyme I. Phospho-HPr then transfers it to the PTS EIIA domain.</text>
</comment>
<evidence type="ECO:0000256" key="5">
    <source>
        <dbReference type="ARBA" id="ARBA00033055"/>
    </source>
</evidence>
<dbReference type="PRINTS" id="PR00107">
    <property type="entry name" value="PHOSPHOCPHPR"/>
</dbReference>
<dbReference type="Proteomes" id="UP001499988">
    <property type="component" value="Unassembled WGS sequence"/>
</dbReference>
<feature type="domain" description="HPr" evidence="6">
    <location>
        <begin position="1"/>
        <end position="85"/>
    </location>
</feature>
<evidence type="ECO:0000313" key="8">
    <source>
        <dbReference type="Proteomes" id="UP001499988"/>
    </source>
</evidence>
<evidence type="ECO:0000256" key="2">
    <source>
        <dbReference type="ARBA" id="ARBA00020422"/>
    </source>
</evidence>
<dbReference type="SUPFAM" id="SSF55594">
    <property type="entry name" value="HPr-like"/>
    <property type="match status" value="1"/>
</dbReference>
<reference evidence="8" key="1">
    <citation type="journal article" date="2019" name="Int. J. Syst. Evol. Microbiol.">
        <title>The Global Catalogue of Microorganisms (GCM) 10K type strain sequencing project: providing services to taxonomists for standard genome sequencing and annotation.</title>
        <authorList>
            <consortium name="The Broad Institute Genomics Platform"/>
            <consortium name="The Broad Institute Genome Sequencing Center for Infectious Disease"/>
            <person name="Wu L."/>
            <person name="Ma J."/>
        </authorList>
    </citation>
    <scope>NUCLEOTIDE SEQUENCE [LARGE SCALE GENOMIC DNA]</scope>
    <source>
        <strain evidence="8">JCM 18401</strain>
    </source>
</reference>
<dbReference type="PANTHER" id="PTHR33705:SF1">
    <property type="entry name" value="PHOSPHOCARRIER PROTEIN HPR"/>
    <property type="match status" value="1"/>
</dbReference>
<dbReference type="PROSITE" id="PS51350">
    <property type="entry name" value="PTS_HPR_DOM"/>
    <property type="match status" value="1"/>
</dbReference>
<dbReference type="InterPro" id="IPR035895">
    <property type="entry name" value="HPr-like_sf"/>
</dbReference>
<accession>A0ABP9ENC4</accession>
<evidence type="ECO:0000259" key="6">
    <source>
        <dbReference type="PROSITE" id="PS51350"/>
    </source>
</evidence>
<dbReference type="PROSITE" id="PS00369">
    <property type="entry name" value="PTS_HPR_HIS"/>
    <property type="match status" value="1"/>
</dbReference>
<dbReference type="CDD" id="cd00367">
    <property type="entry name" value="PTS-HPr_like"/>
    <property type="match status" value="1"/>
</dbReference>
<dbReference type="PANTHER" id="PTHR33705">
    <property type="entry name" value="PHOSPHOCARRIER PROTEIN HPR"/>
    <property type="match status" value="1"/>
</dbReference>
<dbReference type="RefSeq" id="WP_345334802.1">
    <property type="nucleotide sequence ID" value="NZ_BAABJZ010000023.1"/>
</dbReference>
<dbReference type="Gene3D" id="3.30.1340.10">
    <property type="entry name" value="HPr-like"/>
    <property type="match status" value="1"/>
</dbReference>
<keyword evidence="3" id="KW-0813">Transport</keyword>
<dbReference type="EMBL" id="BAABJZ010000023">
    <property type="protein sequence ID" value="GAA4882414.1"/>
    <property type="molecule type" value="Genomic_DNA"/>
</dbReference>
<evidence type="ECO:0000256" key="3">
    <source>
        <dbReference type="ARBA" id="ARBA00022448"/>
    </source>
</evidence>
<dbReference type="InterPro" id="IPR000032">
    <property type="entry name" value="HPr-like"/>
</dbReference>
<keyword evidence="8" id="KW-1185">Reference proteome</keyword>
<proteinExistence type="predicted"/>
<gene>
    <name evidence="7" type="primary">ptsH</name>
    <name evidence="7" type="ORF">GCM10023333_15720</name>
</gene>
<keyword evidence="4" id="KW-0762">Sugar transport</keyword>
<comment type="caution">
    <text evidence="7">The sequence shown here is derived from an EMBL/GenBank/DDBJ whole genome shotgun (WGS) entry which is preliminary data.</text>
</comment>
<evidence type="ECO:0000256" key="1">
    <source>
        <dbReference type="ARBA" id="ARBA00003681"/>
    </source>
</evidence>
<organism evidence="7 8">
    <name type="scientific">Ferrimonas pelagia</name>
    <dbReference type="NCBI Taxonomy" id="1177826"/>
    <lineage>
        <taxon>Bacteria</taxon>
        <taxon>Pseudomonadati</taxon>
        <taxon>Pseudomonadota</taxon>
        <taxon>Gammaproteobacteria</taxon>
        <taxon>Alteromonadales</taxon>
        <taxon>Ferrimonadaceae</taxon>
        <taxon>Ferrimonas</taxon>
    </lineage>
</organism>
<dbReference type="Pfam" id="PF00381">
    <property type="entry name" value="PTS-HPr"/>
    <property type="match status" value="1"/>
</dbReference>